<sequence length="204" mass="21984">MPDADAVAAAVARNTRRLRQERGWTLEVLAGRAGLSKGMLVQVEQARTNPSLQTLCRLAEAIGVTLARLVELDEAPAVRVVSADQAAVLWRQGESRATLLVGSDRREHVELWEWVLAPGQVHESEEHAPGTQELLHVLEGALLLEVDGTTHRVGTGGAAVFQADRGHAYRSAGETALRFTMTVVQPESDLDPAVFRSAAPDAQS</sequence>
<dbReference type="Pfam" id="PF01381">
    <property type="entry name" value="HTH_3"/>
    <property type="match status" value="1"/>
</dbReference>
<dbReference type="AlphaFoldDB" id="A0A4Q7NSN1"/>
<gene>
    <name evidence="3" type="ORF">EV189_1145</name>
</gene>
<name>A0A4Q7NSN1_9ACTN</name>
<dbReference type="GO" id="GO:0005829">
    <property type="term" value="C:cytosol"/>
    <property type="evidence" value="ECO:0007669"/>
    <property type="project" value="TreeGrafter"/>
</dbReference>
<accession>A0A4Q7NSN1</accession>
<dbReference type="CDD" id="cd02209">
    <property type="entry name" value="cupin_XRE_C"/>
    <property type="match status" value="1"/>
</dbReference>
<dbReference type="Proteomes" id="UP000293638">
    <property type="component" value="Unassembled WGS sequence"/>
</dbReference>
<dbReference type="RefSeq" id="WP_130492003.1">
    <property type="nucleotide sequence ID" value="NZ_SGXD01000002.1"/>
</dbReference>
<proteinExistence type="predicted"/>
<comment type="caution">
    <text evidence="3">The sequence shown here is derived from an EMBL/GenBank/DDBJ whole genome shotgun (WGS) entry which is preliminary data.</text>
</comment>
<dbReference type="OrthoDB" id="9810578at2"/>
<feature type="domain" description="HTH cro/C1-type" evidence="2">
    <location>
        <begin position="16"/>
        <end position="69"/>
    </location>
</feature>
<dbReference type="CDD" id="cd00093">
    <property type="entry name" value="HTH_XRE"/>
    <property type="match status" value="1"/>
</dbReference>
<dbReference type="GO" id="GO:0003677">
    <property type="term" value="F:DNA binding"/>
    <property type="evidence" value="ECO:0007669"/>
    <property type="project" value="UniProtKB-KW"/>
</dbReference>
<dbReference type="InterPro" id="IPR001387">
    <property type="entry name" value="Cro/C1-type_HTH"/>
</dbReference>
<dbReference type="Gene3D" id="1.10.260.40">
    <property type="entry name" value="lambda repressor-like DNA-binding domains"/>
    <property type="match status" value="1"/>
</dbReference>
<evidence type="ECO:0000256" key="1">
    <source>
        <dbReference type="ARBA" id="ARBA00023125"/>
    </source>
</evidence>
<dbReference type="InterPro" id="IPR013096">
    <property type="entry name" value="Cupin_2"/>
</dbReference>
<evidence type="ECO:0000313" key="3">
    <source>
        <dbReference type="EMBL" id="RZS89382.1"/>
    </source>
</evidence>
<protein>
    <submittedName>
        <fullName evidence="3">XRE family transcriptional regulator</fullName>
    </submittedName>
</protein>
<dbReference type="InterPro" id="IPR011051">
    <property type="entry name" value="RmlC_Cupin_sf"/>
</dbReference>
<keyword evidence="4" id="KW-1185">Reference proteome</keyword>
<organism evidence="3 4">
    <name type="scientific">Motilibacter rhizosphaerae</name>
    <dbReference type="NCBI Taxonomy" id="598652"/>
    <lineage>
        <taxon>Bacteria</taxon>
        <taxon>Bacillati</taxon>
        <taxon>Actinomycetota</taxon>
        <taxon>Actinomycetes</taxon>
        <taxon>Motilibacterales</taxon>
        <taxon>Motilibacteraceae</taxon>
        <taxon>Motilibacter</taxon>
    </lineage>
</organism>
<evidence type="ECO:0000313" key="4">
    <source>
        <dbReference type="Proteomes" id="UP000293638"/>
    </source>
</evidence>
<dbReference type="SMART" id="SM00530">
    <property type="entry name" value="HTH_XRE"/>
    <property type="match status" value="1"/>
</dbReference>
<dbReference type="InterPro" id="IPR050807">
    <property type="entry name" value="TransReg_Diox_bact_type"/>
</dbReference>
<dbReference type="InterPro" id="IPR014710">
    <property type="entry name" value="RmlC-like_jellyroll"/>
</dbReference>
<reference evidence="3 4" key="1">
    <citation type="submission" date="2019-02" db="EMBL/GenBank/DDBJ databases">
        <title>Genomic Encyclopedia of Type Strains, Phase IV (KMG-IV): sequencing the most valuable type-strain genomes for metagenomic binning, comparative biology and taxonomic classification.</title>
        <authorList>
            <person name="Goeker M."/>
        </authorList>
    </citation>
    <scope>NUCLEOTIDE SEQUENCE [LARGE SCALE GENOMIC DNA]</scope>
    <source>
        <strain evidence="3 4">DSM 45622</strain>
    </source>
</reference>
<keyword evidence="1" id="KW-0238">DNA-binding</keyword>
<dbReference type="InterPro" id="IPR010982">
    <property type="entry name" value="Lambda_DNA-bd_dom_sf"/>
</dbReference>
<dbReference type="PANTHER" id="PTHR46797:SF1">
    <property type="entry name" value="METHYLPHOSPHONATE SYNTHASE"/>
    <property type="match status" value="1"/>
</dbReference>
<dbReference type="Pfam" id="PF07883">
    <property type="entry name" value="Cupin_2"/>
    <property type="match status" value="1"/>
</dbReference>
<dbReference type="GO" id="GO:0003700">
    <property type="term" value="F:DNA-binding transcription factor activity"/>
    <property type="evidence" value="ECO:0007669"/>
    <property type="project" value="TreeGrafter"/>
</dbReference>
<dbReference type="EMBL" id="SGXD01000002">
    <property type="protein sequence ID" value="RZS89382.1"/>
    <property type="molecule type" value="Genomic_DNA"/>
</dbReference>
<dbReference type="PANTHER" id="PTHR46797">
    <property type="entry name" value="HTH-TYPE TRANSCRIPTIONAL REGULATOR"/>
    <property type="match status" value="1"/>
</dbReference>
<dbReference type="PROSITE" id="PS50943">
    <property type="entry name" value="HTH_CROC1"/>
    <property type="match status" value="1"/>
</dbReference>
<dbReference type="Gene3D" id="2.60.120.10">
    <property type="entry name" value="Jelly Rolls"/>
    <property type="match status" value="1"/>
</dbReference>
<dbReference type="SUPFAM" id="SSF51182">
    <property type="entry name" value="RmlC-like cupins"/>
    <property type="match status" value="1"/>
</dbReference>
<dbReference type="SUPFAM" id="SSF47413">
    <property type="entry name" value="lambda repressor-like DNA-binding domains"/>
    <property type="match status" value="1"/>
</dbReference>
<evidence type="ECO:0000259" key="2">
    <source>
        <dbReference type="PROSITE" id="PS50943"/>
    </source>
</evidence>